<organism evidence="1">
    <name type="scientific">marine sediment metagenome</name>
    <dbReference type="NCBI Taxonomy" id="412755"/>
    <lineage>
        <taxon>unclassified sequences</taxon>
        <taxon>metagenomes</taxon>
        <taxon>ecological metagenomes</taxon>
    </lineage>
</organism>
<name>X1D0E3_9ZZZZ</name>
<evidence type="ECO:0000313" key="1">
    <source>
        <dbReference type="EMBL" id="GAH01735.1"/>
    </source>
</evidence>
<reference evidence="1" key="1">
    <citation type="journal article" date="2014" name="Front. Microbiol.">
        <title>High frequency of phylogenetically diverse reductive dehalogenase-homologous genes in deep subseafloor sedimentary metagenomes.</title>
        <authorList>
            <person name="Kawai M."/>
            <person name="Futagami T."/>
            <person name="Toyoda A."/>
            <person name="Takaki Y."/>
            <person name="Nishi S."/>
            <person name="Hori S."/>
            <person name="Arai W."/>
            <person name="Tsubouchi T."/>
            <person name="Morono Y."/>
            <person name="Uchiyama I."/>
            <person name="Ito T."/>
            <person name="Fujiyama A."/>
            <person name="Inagaki F."/>
            <person name="Takami H."/>
        </authorList>
    </citation>
    <scope>NUCLEOTIDE SEQUENCE</scope>
    <source>
        <strain evidence="1">Expedition CK06-06</strain>
    </source>
</reference>
<dbReference type="EMBL" id="BART01028153">
    <property type="protein sequence ID" value="GAH01735.1"/>
    <property type="molecule type" value="Genomic_DNA"/>
</dbReference>
<gene>
    <name evidence="1" type="ORF">S01H4_49718</name>
</gene>
<accession>X1D0E3</accession>
<protein>
    <submittedName>
        <fullName evidence="1">Uncharacterized protein</fullName>
    </submittedName>
</protein>
<dbReference type="AlphaFoldDB" id="X1D0E3"/>
<sequence length="56" mass="6195">MVTWLQRTCIVLCGWGIVVEFAFGADLGFLLITVGSLAFALATKIHALEEKNKRKD</sequence>
<comment type="caution">
    <text evidence="1">The sequence shown here is derived from an EMBL/GenBank/DDBJ whole genome shotgun (WGS) entry which is preliminary data.</text>
</comment>
<proteinExistence type="predicted"/>